<feature type="transmembrane region" description="Helical" evidence="6">
    <location>
        <begin position="179"/>
        <end position="198"/>
    </location>
</feature>
<accession>A0A544QXF7</accession>
<name>A0A544QXF7_9FIRM</name>
<dbReference type="Pfam" id="PF02588">
    <property type="entry name" value="YitT_membrane"/>
    <property type="match status" value="1"/>
</dbReference>
<dbReference type="PANTHER" id="PTHR33545:SF9">
    <property type="entry name" value="UPF0750 MEMBRANE PROTEIN YITE"/>
    <property type="match status" value="1"/>
</dbReference>
<feature type="transmembrane region" description="Helical" evidence="6">
    <location>
        <begin position="45"/>
        <end position="70"/>
    </location>
</feature>
<dbReference type="EMBL" id="SGJB01000003">
    <property type="protein sequence ID" value="TQQ85356.1"/>
    <property type="molecule type" value="Genomic_DNA"/>
</dbReference>
<evidence type="ECO:0000256" key="5">
    <source>
        <dbReference type="ARBA" id="ARBA00023136"/>
    </source>
</evidence>
<evidence type="ECO:0000259" key="7">
    <source>
        <dbReference type="Pfam" id="PF10035"/>
    </source>
</evidence>
<feature type="transmembrane region" description="Helical" evidence="6">
    <location>
        <begin position="82"/>
        <end position="99"/>
    </location>
</feature>
<dbReference type="GO" id="GO:0005886">
    <property type="term" value="C:plasma membrane"/>
    <property type="evidence" value="ECO:0007669"/>
    <property type="project" value="UniProtKB-SubCell"/>
</dbReference>
<dbReference type="InterPro" id="IPR003740">
    <property type="entry name" value="YitT"/>
</dbReference>
<evidence type="ECO:0000256" key="2">
    <source>
        <dbReference type="ARBA" id="ARBA00022475"/>
    </source>
</evidence>
<reference evidence="8 9" key="1">
    <citation type="submission" date="2019-02" db="EMBL/GenBank/DDBJ databases">
        <title>Peptostreptococcaceae bacterium ZHW00191 nov., a new bacterium isolated from the human gut.</title>
        <authorList>
            <person name="Zhou H.-W."/>
            <person name="Chen X.-J."/>
        </authorList>
    </citation>
    <scope>NUCLEOTIDE SEQUENCE [LARGE SCALE GENOMIC DNA]</scope>
    <source>
        <strain evidence="8 9">ZHW00191</strain>
    </source>
</reference>
<dbReference type="Proteomes" id="UP000317863">
    <property type="component" value="Unassembled WGS sequence"/>
</dbReference>
<organism evidence="8 9">
    <name type="scientific">Peptacetobacter hominis</name>
    <dbReference type="NCBI Taxonomy" id="2743610"/>
    <lineage>
        <taxon>Bacteria</taxon>
        <taxon>Bacillati</taxon>
        <taxon>Bacillota</taxon>
        <taxon>Clostridia</taxon>
        <taxon>Peptostreptococcales</taxon>
        <taxon>Peptostreptococcaceae</taxon>
        <taxon>Peptacetobacter</taxon>
    </lineage>
</organism>
<keyword evidence="9" id="KW-1185">Reference proteome</keyword>
<keyword evidence="2" id="KW-1003">Cell membrane</keyword>
<evidence type="ECO:0000256" key="1">
    <source>
        <dbReference type="ARBA" id="ARBA00004651"/>
    </source>
</evidence>
<protein>
    <submittedName>
        <fullName evidence="8">YitT family protein</fullName>
    </submittedName>
</protein>
<dbReference type="InterPro" id="IPR051461">
    <property type="entry name" value="UPF0750_membrane"/>
</dbReference>
<dbReference type="CDD" id="cd16380">
    <property type="entry name" value="YitT_C"/>
    <property type="match status" value="1"/>
</dbReference>
<dbReference type="OrthoDB" id="9779786at2"/>
<feature type="transmembrane region" description="Helical" evidence="6">
    <location>
        <begin position="111"/>
        <end position="132"/>
    </location>
</feature>
<evidence type="ECO:0000256" key="4">
    <source>
        <dbReference type="ARBA" id="ARBA00022989"/>
    </source>
</evidence>
<evidence type="ECO:0000256" key="3">
    <source>
        <dbReference type="ARBA" id="ARBA00022692"/>
    </source>
</evidence>
<evidence type="ECO:0000313" key="9">
    <source>
        <dbReference type="Proteomes" id="UP000317863"/>
    </source>
</evidence>
<sequence length="291" mass="31904">MQLAKEDLRLGFADIFILVIGCIMMAISLNLFFNPHGIASGGITGLAVVLNMLFGIPLWIVNLVLNIPLFIAAYKILSKRDCIKTVLGIILLTVALKFTESMSLMNITNDIYLVIIMGSILMGIGQGLILRINGSTGGTDLMALLINRLFPTLSIPIRLGIVDCTVIVLSGIVTGQIEIAMYSSVSLYIIIKMSDLMIEGFDYSKSFMIISDKYREITDRIMSDLDRGATFLKGEGAYTGEAKNVVFVVVGKKQVVELKRMVREIDPKAFVIVSDIHEALGDGFKPVSKEE</sequence>
<evidence type="ECO:0000313" key="8">
    <source>
        <dbReference type="EMBL" id="TQQ85356.1"/>
    </source>
</evidence>
<dbReference type="AlphaFoldDB" id="A0A544QXF7"/>
<dbReference type="Pfam" id="PF10035">
    <property type="entry name" value="DUF2179"/>
    <property type="match status" value="1"/>
</dbReference>
<gene>
    <name evidence="8" type="ORF">EXD82_02520</name>
</gene>
<dbReference type="InterPro" id="IPR015867">
    <property type="entry name" value="N-reg_PII/ATP_PRibTrfase_C"/>
</dbReference>
<dbReference type="Gene3D" id="3.30.70.120">
    <property type="match status" value="1"/>
</dbReference>
<keyword evidence="3 6" id="KW-0812">Transmembrane</keyword>
<feature type="transmembrane region" description="Helical" evidence="6">
    <location>
        <begin position="12"/>
        <end position="33"/>
    </location>
</feature>
<dbReference type="InterPro" id="IPR019264">
    <property type="entry name" value="DUF2179"/>
</dbReference>
<keyword evidence="4 6" id="KW-1133">Transmembrane helix</keyword>
<evidence type="ECO:0000256" key="6">
    <source>
        <dbReference type="SAM" id="Phobius"/>
    </source>
</evidence>
<dbReference type="PIRSF" id="PIRSF006483">
    <property type="entry name" value="Membrane_protein_YitT"/>
    <property type="match status" value="1"/>
</dbReference>
<comment type="subcellular location">
    <subcellularLocation>
        <location evidence="1">Cell membrane</location>
        <topology evidence="1">Multi-pass membrane protein</topology>
    </subcellularLocation>
</comment>
<comment type="caution">
    <text evidence="8">The sequence shown here is derived from an EMBL/GenBank/DDBJ whole genome shotgun (WGS) entry which is preliminary data.</text>
</comment>
<feature type="domain" description="DUF2179" evidence="7">
    <location>
        <begin position="227"/>
        <end position="281"/>
    </location>
</feature>
<proteinExistence type="predicted"/>
<dbReference type="PANTHER" id="PTHR33545">
    <property type="entry name" value="UPF0750 MEMBRANE PROTEIN YITT-RELATED"/>
    <property type="match status" value="1"/>
</dbReference>
<keyword evidence="5 6" id="KW-0472">Membrane</keyword>